<dbReference type="EMBL" id="VSSQ01037249">
    <property type="protein sequence ID" value="MPM89886.1"/>
    <property type="molecule type" value="Genomic_DNA"/>
</dbReference>
<gene>
    <name evidence="3" type="ORF">SDC9_137001</name>
</gene>
<name>A0A645DKQ1_9ZZZZ</name>
<dbReference type="AlphaFoldDB" id="A0A645DKQ1"/>
<proteinExistence type="predicted"/>
<dbReference type="Gene3D" id="3.30.70.2390">
    <property type="match status" value="1"/>
</dbReference>
<dbReference type="InterPro" id="IPR027381">
    <property type="entry name" value="LytR/CpsA/Psr_C"/>
</dbReference>
<feature type="domain" description="LytR/CpsA/Psr regulator C-terminal" evidence="2">
    <location>
        <begin position="39"/>
        <end position="126"/>
    </location>
</feature>
<reference evidence="3" key="1">
    <citation type="submission" date="2019-08" db="EMBL/GenBank/DDBJ databases">
        <authorList>
            <person name="Kucharzyk K."/>
            <person name="Murdoch R.W."/>
            <person name="Higgins S."/>
            <person name="Loffler F."/>
        </authorList>
    </citation>
    <scope>NUCLEOTIDE SEQUENCE</scope>
</reference>
<feature type="compositionally biased region" description="Acidic residues" evidence="1">
    <location>
        <begin position="8"/>
        <end position="18"/>
    </location>
</feature>
<evidence type="ECO:0000313" key="3">
    <source>
        <dbReference type="EMBL" id="MPM89886.1"/>
    </source>
</evidence>
<dbReference type="Pfam" id="PF13399">
    <property type="entry name" value="LytR_C"/>
    <property type="match status" value="1"/>
</dbReference>
<organism evidence="3">
    <name type="scientific">bioreactor metagenome</name>
    <dbReference type="NCBI Taxonomy" id="1076179"/>
    <lineage>
        <taxon>unclassified sequences</taxon>
        <taxon>metagenomes</taxon>
        <taxon>ecological metagenomes</taxon>
    </lineage>
</organism>
<accession>A0A645DKQ1</accession>
<evidence type="ECO:0000259" key="2">
    <source>
        <dbReference type="Pfam" id="PF13399"/>
    </source>
</evidence>
<feature type="region of interest" description="Disordered" evidence="1">
    <location>
        <begin position="1"/>
        <end position="36"/>
    </location>
</feature>
<comment type="caution">
    <text evidence="3">The sequence shown here is derived from an EMBL/GenBank/DDBJ whole genome shotgun (WGS) entry which is preliminary data.</text>
</comment>
<protein>
    <recommendedName>
        <fullName evidence="2">LytR/CpsA/Psr regulator C-terminal domain-containing protein</fullName>
    </recommendedName>
</protein>
<evidence type="ECO:0000256" key="1">
    <source>
        <dbReference type="SAM" id="MobiDB-lite"/>
    </source>
</evidence>
<sequence length="126" mass="13902">MSGNYPEILDENSTEENNSDSSTNSNQAPETPVVNEKDAQIIILNGSGKNGVATRASDLLKIEDFTITKTGNADKFSYDETIIYYKDNKKLANSVKKILGKGKIVQQAEKYQNIEPDVLIVIGKDF</sequence>